<feature type="compositionally biased region" description="Basic and acidic residues" evidence="1">
    <location>
        <begin position="1"/>
        <end position="10"/>
    </location>
</feature>
<protein>
    <submittedName>
        <fullName evidence="2">Uncharacterized protein</fullName>
    </submittedName>
</protein>
<evidence type="ECO:0000313" key="3">
    <source>
        <dbReference type="Proteomes" id="UP000248924"/>
    </source>
</evidence>
<evidence type="ECO:0000313" key="2">
    <source>
        <dbReference type="EMBL" id="PZG23781.1"/>
    </source>
</evidence>
<gene>
    <name evidence="2" type="ORF">C1I95_02540</name>
</gene>
<accession>A0A2W2EM49</accession>
<comment type="caution">
    <text evidence="2">The sequence shown here is derived from an EMBL/GenBank/DDBJ whole genome shotgun (WGS) entry which is preliminary data.</text>
</comment>
<organism evidence="2 3">
    <name type="scientific">Micromonospora craterilacus</name>
    <dbReference type="NCBI Taxonomy" id="1655439"/>
    <lineage>
        <taxon>Bacteria</taxon>
        <taxon>Bacillati</taxon>
        <taxon>Actinomycetota</taxon>
        <taxon>Actinomycetes</taxon>
        <taxon>Micromonosporales</taxon>
        <taxon>Micromonosporaceae</taxon>
        <taxon>Micromonospora</taxon>
    </lineage>
</organism>
<proteinExistence type="predicted"/>
<reference evidence="2 3" key="1">
    <citation type="submission" date="2018-01" db="EMBL/GenBank/DDBJ databases">
        <title>Draft genome sequence of Jishengella sp. NA12.</title>
        <authorList>
            <person name="Sahin N."/>
            <person name="Ay H."/>
            <person name="Saygin H."/>
        </authorList>
    </citation>
    <scope>NUCLEOTIDE SEQUENCE [LARGE SCALE GENOMIC DNA]</scope>
    <source>
        <strain evidence="2 3">NA12</strain>
    </source>
</reference>
<dbReference type="Proteomes" id="UP000248924">
    <property type="component" value="Unassembled WGS sequence"/>
</dbReference>
<feature type="region of interest" description="Disordered" evidence="1">
    <location>
        <begin position="1"/>
        <end position="22"/>
    </location>
</feature>
<dbReference type="AlphaFoldDB" id="A0A2W2EM49"/>
<dbReference type="EMBL" id="POTY01000007">
    <property type="protein sequence ID" value="PZG23781.1"/>
    <property type="molecule type" value="Genomic_DNA"/>
</dbReference>
<evidence type="ECO:0000256" key="1">
    <source>
        <dbReference type="SAM" id="MobiDB-lite"/>
    </source>
</evidence>
<sequence>MDMSDSDGHVWRTRSRHRTSEGTLHYQSCHCGRWRIRAGRTAGTLVETGPTDTGTAPVH</sequence>
<keyword evidence="3" id="KW-1185">Reference proteome</keyword>
<name>A0A2W2EM49_9ACTN</name>